<keyword evidence="6 7" id="KW-0408">Iron</keyword>
<organism evidence="8 9">
    <name type="scientific">Cyclotella cryptica</name>
    <dbReference type="NCBI Taxonomy" id="29204"/>
    <lineage>
        <taxon>Eukaryota</taxon>
        <taxon>Sar</taxon>
        <taxon>Stramenopiles</taxon>
        <taxon>Ochrophyta</taxon>
        <taxon>Bacillariophyta</taxon>
        <taxon>Coscinodiscophyceae</taxon>
        <taxon>Thalassiosirophycidae</taxon>
        <taxon>Stephanodiscales</taxon>
        <taxon>Stephanodiscaceae</taxon>
        <taxon>Cyclotella</taxon>
    </lineage>
</organism>
<dbReference type="PANTHER" id="PTHR12918">
    <property type="entry name" value="CYSTEINE DIOXYGENASE"/>
    <property type="match status" value="1"/>
</dbReference>
<evidence type="ECO:0000256" key="6">
    <source>
        <dbReference type="ARBA" id="ARBA00023004"/>
    </source>
</evidence>
<dbReference type="Proteomes" id="UP001516023">
    <property type="component" value="Unassembled WGS sequence"/>
</dbReference>
<gene>
    <name evidence="8" type="ORF">HJC23_007680</name>
</gene>
<sequence length="234" mass="26240">MASSLRLLSSRCVLAATSFPRTRVVKRYSAIFPVSTRSLFSSSSASISVFEYDAAYEDDLDETEHTNITSTDSKSSPISLNEFISSLPSILHGQKRYELSSPHNRTVMENLRGTDSDPVTQLFSRLYLSQNEIRGTAILDPSVKYTRSLVATDDATFSLLLLCWNPDTESPIHDHPCDGCWVRVCNGVVKETRYEVDETKDCLVVSSEEIFDSKSIGYRTLLLIDVMFPILLFV</sequence>
<dbReference type="Pfam" id="PF05995">
    <property type="entry name" value="CDO_I"/>
    <property type="match status" value="1"/>
</dbReference>
<dbReference type="EC" id="1.13.11.20" evidence="2 7"/>
<name>A0ABD3PT32_9STRA</name>
<dbReference type="GO" id="GO:0005506">
    <property type="term" value="F:iron ion binding"/>
    <property type="evidence" value="ECO:0007669"/>
    <property type="project" value="UniProtKB-UniRule"/>
</dbReference>
<keyword evidence="3 7" id="KW-0479">Metal-binding</keyword>
<dbReference type="SUPFAM" id="SSF51182">
    <property type="entry name" value="RmlC-like cupins"/>
    <property type="match status" value="1"/>
</dbReference>
<evidence type="ECO:0000256" key="4">
    <source>
        <dbReference type="ARBA" id="ARBA00022964"/>
    </source>
</evidence>
<dbReference type="PANTHER" id="PTHR12918:SF1">
    <property type="entry name" value="CYSTEINE DIOXYGENASE TYPE 1"/>
    <property type="match status" value="1"/>
</dbReference>
<dbReference type="InterPro" id="IPR011051">
    <property type="entry name" value="RmlC_Cupin_sf"/>
</dbReference>
<comment type="similarity">
    <text evidence="1 7">Belongs to the cysteine dioxygenase family.</text>
</comment>
<evidence type="ECO:0000256" key="7">
    <source>
        <dbReference type="RuleBase" id="RU366010"/>
    </source>
</evidence>
<dbReference type="Gene3D" id="2.60.120.10">
    <property type="entry name" value="Jelly Rolls"/>
    <property type="match status" value="1"/>
</dbReference>
<dbReference type="CDD" id="cd10548">
    <property type="entry name" value="cupin_CDO"/>
    <property type="match status" value="1"/>
</dbReference>
<evidence type="ECO:0000256" key="1">
    <source>
        <dbReference type="ARBA" id="ARBA00006622"/>
    </source>
</evidence>
<comment type="caution">
    <text evidence="8">The sequence shown here is derived from an EMBL/GenBank/DDBJ whole genome shotgun (WGS) entry which is preliminary data.</text>
</comment>
<reference evidence="8 9" key="1">
    <citation type="journal article" date="2020" name="G3 (Bethesda)">
        <title>Improved Reference Genome for Cyclotella cryptica CCMP332, a Model for Cell Wall Morphogenesis, Salinity Adaptation, and Lipid Production in Diatoms (Bacillariophyta).</title>
        <authorList>
            <person name="Roberts W.R."/>
            <person name="Downey K.M."/>
            <person name="Ruck E.C."/>
            <person name="Traller J.C."/>
            <person name="Alverson A.J."/>
        </authorList>
    </citation>
    <scope>NUCLEOTIDE SEQUENCE [LARGE SCALE GENOMIC DNA]</scope>
    <source>
        <strain evidence="8 9">CCMP332</strain>
    </source>
</reference>
<comment type="cofactor">
    <cofactor evidence="7">
        <name>Fe cation</name>
        <dbReference type="ChEBI" id="CHEBI:24875"/>
    </cofactor>
    <text evidence="7">Binds 1 Fe cation per subunit.</text>
</comment>
<evidence type="ECO:0000256" key="2">
    <source>
        <dbReference type="ARBA" id="ARBA00013133"/>
    </source>
</evidence>
<proteinExistence type="inferred from homology"/>
<protein>
    <recommendedName>
        <fullName evidence="2 7">Cysteine dioxygenase</fullName>
        <ecNumber evidence="2 7">1.13.11.20</ecNumber>
    </recommendedName>
</protein>
<keyword evidence="9" id="KW-1185">Reference proteome</keyword>
<comment type="catalytic activity">
    <reaction evidence="7">
        <text>L-cysteine + O2 = 3-sulfino-L-alanine + H(+)</text>
        <dbReference type="Rhea" id="RHEA:20441"/>
        <dbReference type="ChEBI" id="CHEBI:15378"/>
        <dbReference type="ChEBI" id="CHEBI:15379"/>
        <dbReference type="ChEBI" id="CHEBI:35235"/>
        <dbReference type="ChEBI" id="CHEBI:61085"/>
        <dbReference type="EC" id="1.13.11.20"/>
    </reaction>
</comment>
<evidence type="ECO:0000256" key="5">
    <source>
        <dbReference type="ARBA" id="ARBA00023002"/>
    </source>
</evidence>
<keyword evidence="4 7" id="KW-0223">Dioxygenase</keyword>
<dbReference type="AlphaFoldDB" id="A0ABD3PT32"/>
<evidence type="ECO:0000313" key="8">
    <source>
        <dbReference type="EMBL" id="KAL3790531.1"/>
    </source>
</evidence>
<dbReference type="InterPro" id="IPR010300">
    <property type="entry name" value="CDO_1"/>
</dbReference>
<accession>A0ABD3PT32</accession>
<evidence type="ECO:0000313" key="9">
    <source>
        <dbReference type="Proteomes" id="UP001516023"/>
    </source>
</evidence>
<evidence type="ECO:0000256" key="3">
    <source>
        <dbReference type="ARBA" id="ARBA00022723"/>
    </source>
</evidence>
<dbReference type="InterPro" id="IPR014710">
    <property type="entry name" value="RmlC-like_jellyroll"/>
</dbReference>
<dbReference type="GO" id="GO:0017172">
    <property type="term" value="F:cysteine dioxygenase activity"/>
    <property type="evidence" value="ECO:0007669"/>
    <property type="project" value="UniProtKB-UniRule"/>
</dbReference>
<keyword evidence="5 7" id="KW-0560">Oxidoreductase</keyword>
<dbReference type="EMBL" id="JABMIG020000126">
    <property type="protein sequence ID" value="KAL3790531.1"/>
    <property type="molecule type" value="Genomic_DNA"/>
</dbReference>